<keyword evidence="4" id="KW-1185">Reference proteome</keyword>
<feature type="domain" description="Putative zinc-finger" evidence="2">
    <location>
        <begin position="12"/>
        <end position="44"/>
    </location>
</feature>
<evidence type="ECO:0000313" key="4">
    <source>
        <dbReference type="Proteomes" id="UP001239909"/>
    </source>
</evidence>
<dbReference type="Proteomes" id="UP001239909">
    <property type="component" value="Unassembled WGS sequence"/>
</dbReference>
<accession>A0ABQ6LN62</accession>
<dbReference type="RefSeq" id="WP_285673756.1">
    <property type="nucleotide sequence ID" value="NZ_BSYI01000040.1"/>
</dbReference>
<gene>
    <name evidence="3" type="ORF">LNKW23_38800</name>
</gene>
<keyword evidence="1" id="KW-0812">Transmembrane</keyword>
<protein>
    <recommendedName>
        <fullName evidence="2">Putative zinc-finger domain-containing protein</fullName>
    </recommendedName>
</protein>
<proteinExistence type="predicted"/>
<reference evidence="3 4" key="1">
    <citation type="submission" date="2023-04" db="EMBL/GenBank/DDBJ databases">
        <title>Marinoamorphus aggregata gen. nov., sp. Nov., isolate from tissue of brittle star Ophioplocus japonicus.</title>
        <authorList>
            <person name="Kawano K."/>
            <person name="Sawayama S."/>
            <person name="Nakagawa S."/>
        </authorList>
    </citation>
    <scope>NUCLEOTIDE SEQUENCE [LARGE SCALE GENOMIC DNA]</scope>
    <source>
        <strain evidence="3 4">NKW23</strain>
    </source>
</reference>
<dbReference type="InterPro" id="IPR041916">
    <property type="entry name" value="Anti_sigma_zinc_sf"/>
</dbReference>
<sequence>MAERARISEHDEVWMLIPWYVSGGLDEAERAQVEAHRAGCADCAAELERQARLAGCVAALEVPEPDAAAEDRAWQRLAQRIDTEAAVLAPREARGGGLLERLAEMFRGGWLSYGVPAVAVVLAVAVAIWWQVDGPAPKFYDTLTAEEGAPDGPALRIRAAEGADPARIAELAAVAGFAVRGGPSEGGVYTLVPAGEAPGEAALAAAAATLEAAPEVLFATVRPGP</sequence>
<dbReference type="Pfam" id="PF13490">
    <property type="entry name" value="zf-HC2"/>
    <property type="match status" value="1"/>
</dbReference>
<dbReference type="EMBL" id="BSYI01000040">
    <property type="protein sequence ID" value="GMG84664.1"/>
    <property type="molecule type" value="Genomic_DNA"/>
</dbReference>
<keyword evidence="1" id="KW-0472">Membrane</keyword>
<feature type="transmembrane region" description="Helical" evidence="1">
    <location>
        <begin position="110"/>
        <end position="130"/>
    </location>
</feature>
<name>A0ABQ6LN62_9RHOB</name>
<evidence type="ECO:0000256" key="1">
    <source>
        <dbReference type="SAM" id="Phobius"/>
    </source>
</evidence>
<evidence type="ECO:0000259" key="2">
    <source>
        <dbReference type="Pfam" id="PF13490"/>
    </source>
</evidence>
<keyword evidence="1" id="KW-1133">Transmembrane helix</keyword>
<evidence type="ECO:0000313" key="3">
    <source>
        <dbReference type="EMBL" id="GMG84664.1"/>
    </source>
</evidence>
<dbReference type="InterPro" id="IPR027383">
    <property type="entry name" value="Znf_put"/>
</dbReference>
<organism evidence="3 4">
    <name type="scientific">Paralimibaculum aggregatum</name>
    <dbReference type="NCBI Taxonomy" id="3036245"/>
    <lineage>
        <taxon>Bacteria</taxon>
        <taxon>Pseudomonadati</taxon>
        <taxon>Pseudomonadota</taxon>
        <taxon>Alphaproteobacteria</taxon>
        <taxon>Rhodobacterales</taxon>
        <taxon>Paracoccaceae</taxon>
        <taxon>Paralimibaculum</taxon>
    </lineage>
</organism>
<comment type="caution">
    <text evidence="3">The sequence shown here is derived from an EMBL/GenBank/DDBJ whole genome shotgun (WGS) entry which is preliminary data.</text>
</comment>
<dbReference type="Gene3D" id="1.10.10.1320">
    <property type="entry name" value="Anti-sigma factor, zinc-finger domain"/>
    <property type="match status" value="1"/>
</dbReference>